<sequence length="114" mass="13331">MHMSSIRNAVQHVRFGYNDNELNSTLLRNYLDGVTFVANLLPSDRDKFSIYKNAVEVLYETLCDPQVSQQWRHSCLEHLYKPLLKAERYACNESDRIALARIKIDMNTREPVDL</sequence>
<protein>
    <submittedName>
        <fullName evidence="1">Uncharacterized protein</fullName>
    </submittedName>
</protein>
<evidence type="ECO:0000313" key="1">
    <source>
        <dbReference type="EMBL" id="KTF08118.1"/>
    </source>
</evidence>
<dbReference type="EMBL" id="AYSL01000144">
    <property type="protein sequence ID" value="KTF08118.1"/>
    <property type="molecule type" value="Genomic_DNA"/>
</dbReference>
<dbReference type="AlphaFoldDB" id="A0A1B6NXP8"/>
<proteinExistence type="predicted"/>
<organism evidence="1">
    <name type="scientific">marine sediment metagenome</name>
    <dbReference type="NCBI Taxonomy" id="412755"/>
    <lineage>
        <taxon>unclassified sequences</taxon>
        <taxon>metagenomes</taxon>
        <taxon>ecological metagenomes</taxon>
    </lineage>
</organism>
<accession>A0A1B6NXP8</accession>
<gene>
    <name evidence="1" type="ORF">MGSAQ_000384</name>
</gene>
<name>A0A1B6NXP8_9ZZZZ</name>
<reference evidence="1" key="1">
    <citation type="submission" date="2013-11" db="EMBL/GenBank/DDBJ databases">
        <title>Microbial diversity, functional groups and degradation webs in Northern and Southern Mediterranean and Red Sea marine crude oil polluted sites.</title>
        <authorList>
            <person name="Daffonchio D."/>
            <person name="Mapelli F."/>
            <person name="Ferrer M."/>
            <person name="Richter M."/>
            <person name="Cherif A."/>
            <person name="Malkawi H.I."/>
            <person name="Yakimov M.M."/>
            <person name="Abdel-Fattah Y.R."/>
            <person name="Blaghen M."/>
            <person name="Golyshin P.N."/>
            <person name="Kalogerakis N."/>
            <person name="Boon N."/>
            <person name="Magagnini M."/>
            <person name="Fava F."/>
        </authorList>
    </citation>
    <scope>NUCLEOTIDE SEQUENCE</scope>
</reference>
<comment type="caution">
    <text evidence="1">The sequence shown here is derived from an EMBL/GenBank/DDBJ whole genome shotgun (WGS) entry which is preliminary data.</text>
</comment>